<name>A0A381ZJB0_9ZZZZ</name>
<sequence>MAEDVAEATESLPKEAGLVGLDRPLDQLDLTKMLAESFEPEEQKGFEETSPSGDAVEEAEGTEHVLSQKESGTESDAEAEPAEQEPEWLQRRIDRFTRNKT</sequence>
<dbReference type="EMBL" id="UINC01021389">
    <property type="protein sequence ID" value="SVA88843.1"/>
    <property type="molecule type" value="Genomic_DNA"/>
</dbReference>
<dbReference type="AlphaFoldDB" id="A0A381ZJB0"/>
<evidence type="ECO:0000256" key="1">
    <source>
        <dbReference type="SAM" id="MobiDB-lite"/>
    </source>
</evidence>
<accession>A0A381ZJB0</accession>
<feature type="region of interest" description="Disordered" evidence="1">
    <location>
        <begin position="36"/>
        <end position="101"/>
    </location>
</feature>
<feature type="compositionally biased region" description="Basic and acidic residues" evidence="1">
    <location>
        <begin position="88"/>
        <end position="101"/>
    </location>
</feature>
<feature type="compositionally biased region" description="Acidic residues" evidence="1">
    <location>
        <begin position="73"/>
        <end position="86"/>
    </location>
</feature>
<organism evidence="2">
    <name type="scientific">marine metagenome</name>
    <dbReference type="NCBI Taxonomy" id="408172"/>
    <lineage>
        <taxon>unclassified sequences</taxon>
        <taxon>metagenomes</taxon>
        <taxon>ecological metagenomes</taxon>
    </lineage>
</organism>
<protein>
    <submittedName>
        <fullName evidence="2">Uncharacterized protein</fullName>
    </submittedName>
</protein>
<feature type="region of interest" description="Disordered" evidence="1">
    <location>
        <begin position="1"/>
        <end position="21"/>
    </location>
</feature>
<gene>
    <name evidence="2" type="ORF">METZ01_LOCUS141697</name>
</gene>
<evidence type="ECO:0000313" key="2">
    <source>
        <dbReference type="EMBL" id="SVA88843.1"/>
    </source>
</evidence>
<proteinExistence type="predicted"/>
<reference evidence="2" key="1">
    <citation type="submission" date="2018-05" db="EMBL/GenBank/DDBJ databases">
        <authorList>
            <person name="Lanie J.A."/>
            <person name="Ng W.-L."/>
            <person name="Kazmierczak K.M."/>
            <person name="Andrzejewski T.M."/>
            <person name="Davidsen T.M."/>
            <person name="Wayne K.J."/>
            <person name="Tettelin H."/>
            <person name="Glass J.I."/>
            <person name="Rusch D."/>
            <person name="Podicherti R."/>
            <person name="Tsui H.-C.T."/>
            <person name="Winkler M.E."/>
        </authorList>
    </citation>
    <scope>NUCLEOTIDE SEQUENCE</scope>
</reference>